<reference evidence="10" key="2">
    <citation type="journal article" date="2017" name="Nat. Plants">
        <title>The Aegilops tauschii genome reveals multiple impacts of transposons.</title>
        <authorList>
            <person name="Zhao G."/>
            <person name="Zou C."/>
            <person name="Li K."/>
            <person name="Wang K."/>
            <person name="Li T."/>
            <person name="Gao L."/>
            <person name="Zhang X."/>
            <person name="Wang H."/>
            <person name="Yang Z."/>
            <person name="Liu X."/>
            <person name="Jiang W."/>
            <person name="Mao L."/>
            <person name="Kong X."/>
            <person name="Jiao Y."/>
            <person name="Jia J."/>
        </authorList>
    </citation>
    <scope>NUCLEOTIDE SEQUENCE [LARGE SCALE GENOMIC DNA]</scope>
    <source>
        <strain evidence="10">cv. AL8/78</strain>
    </source>
</reference>
<keyword evidence="10" id="KW-1185">Reference proteome</keyword>
<dbReference type="PANTHER" id="PTHR33869:SF27">
    <property type="entry name" value="OS02G0250100 PROTEIN"/>
    <property type="match status" value="1"/>
</dbReference>
<evidence type="ECO:0000256" key="3">
    <source>
        <dbReference type="ARBA" id="ARBA00022525"/>
    </source>
</evidence>
<comment type="similarity">
    <text evidence="2">Belongs to the CLV3/ESR signal peptide family.</text>
</comment>
<keyword evidence="6" id="KW-0379">Hydroxylation</keyword>
<evidence type="ECO:0000256" key="7">
    <source>
        <dbReference type="SAM" id="MobiDB-lite"/>
    </source>
</evidence>
<dbReference type="Proteomes" id="UP000015105">
    <property type="component" value="Chromosome 4D"/>
</dbReference>
<feature type="signal peptide" evidence="8">
    <location>
        <begin position="1"/>
        <end position="40"/>
    </location>
</feature>
<evidence type="ECO:0000256" key="1">
    <source>
        <dbReference type="ARBA" id="ARBA00004613"/>
    </source>
</evidence>
<reference evidence="9" key="3">
    <citation type="journal article" date="2017" name="Nature">
        <title>Genome sequence of the progenitor of the wheat D genome Aegilops tauschii.</title>
        <authorList>
            <person name="Luo M.C."/>
            <person name="Gu Y.Q."/>
            <person name="Puiu D."/>
            <person name="Wang H."/>
            <person name="Twardziok S.O."/>
            <person name="Deal K.R."/>
            <person name="Huo N."/>
            <person name="Zhu T."/>
            <person name="Wang L."/>
            <person name="Wang Y."/>
            <person name="McGuire P.E."/>
            <person name="Liu S."/>
            <person name="Long H."/>
            <person name="Ramasamy R.K."/>
            <person name="Rodriguez J.C."/>
            <person name="Van S.L."/>
            <person name="Yuan L."/>
            <person name="Wang Z."/>
            <person name="Xia Z."/>
            <person name="Xiao L."/>
            <person name="Anderson O.D."/>
            <person name="Ouyang S."/>
            <person name="Liang Y."/>
            <person name="Zimin A.V."/>
            <person name="Pertea G."/>
            <person name="Qi P."/>
            <person name="Bennetzen J.L."/>
            <person name="Dai X."/>
            <person name="Dawson M.W."/>
            <person name="Muller H.G."/>
            <person name="Kugler K."/>
            <person name="Rivarola-Duarte L."/>
            <person name="Spannagl M."/>
            <person name="Mayer K.F.X."/>
            <person name="Lu F.H."/>
            <person name="Bevan M.W."/>
            <person name="Leroy P."/>
            <person name="Li P."/>
            <person name="You F.M."/>
            <person name="Sun Q."/>
            <person name="Liu Z."/>
            <person name="Lyons E."/>
            <person name="Wicker T."/>
            <person name="Salzberg S.L."/>
            <person name="Devos K.M."/>
            <person name="Dvorak J."/>
        </authorList>
    </citation>
    <scope>NUCLEOTIDE SEQUENCE [LARGE SCALE GENOMIC DNA]</scope>
    <source>
        <strain evidence="9">cv. AL8/78</strain>
    </source>
</reference>
<reference evidence="10" key="1">
    <citation type="journal article" date="2014" name="Science">
        <title>Ancient hybridizations among the ancestral genomes of bread wheat.</title>
        <authorList>
            <consortium name="International Wheat Genome Sequencing Consortium,"/>
            <person name="Marcussen T."/>
            <person name="Sandve S.R."/>
            <person name="Heier L."/>
            <person name="Spannagl M."/>
            <person name="Pfeifer M."/>
            <person name="Jakobsen K.S."/>
            <person name="Wulff B.B."/>
            <person name="Steuernagel B."/>
            <person name="Mayer K.F."/>
            <person name="Olsen O.A."/>
        </authorList>
    </citation>
    <scope>NUCLEOTIDE SEQUENCE [LARGE SCALE GENOMIC DNA]</scope>
    <source>
        <strain evidence="10">cv. AL8/78</strain>
    </source>
</reference>
<dbReference type="Gramene" id="AET4Gv20765900.1">
    <property type="protein sequence ID" value="AET4Gv20765900.1"/>
    <property type="gene ID" value="AET4Gv20765900"/>
</dbReference>
<evidence type="ECO:0000313" key="10">
    <source>
        <dbReference type="Proteomes" id="UP000015105"/>
    </source>
</evidence>
<dbReference type="PANTHER" id="PTHR33869">
    <property type="entry name" value="CLAVATA3/ESR (CLE)-RELATED PROTEIN 3"/>
    <property type="match status" value="1"/>
</dbReference>
<dbReference type="EnsemblPlants" id="AET4Gv20765900.1">
    <property type="protein sequence ID" value="AET4Gv20765900.1"/>
    <property type="gene ID" value="AET4Gv20765900"/>
</dbReference>
<dbReference type="AlphaFoldDB" id="A0A453J1N6"/>
<feature type="region of interest" description="Disordered" evidence="7">
    <location>
        <begin position="73"/>
        <end position="107"/>
    </location>
</feature>
<name>A0A453J1N6_AEGTS</name>
<accession>A0A453J1N6</accession>
<organism evidence="9 10">
    <name type="scientific">Aegilops tauschii subsp. strangulata</name>
    <name type="common">Goatgrass</name>
    <dbReference type="NCBI Taxonomy" id="200361"/>
    <lineage>
        <taxon>Eukaryota</taxon>
        <taxon>Viridiplantae</taxon>
        <taxon>Streptophyta</taxon>
        <taxon>Embryophyta</taxon>
        <taxon>Tracheophyta</taxon>
        <taxon>Spermatophyta</taxon>
        <taxon>Magnoliopsida</taxon>
        <taxon>Liliopsida</taxon>
        <taxon>Poales</taxon>
        <taxon>Poaceae</taxon>
        <taxon>BOP clade</taxon>
        <taxon>Pooideae</taxon>
        <taxon>Triticodae</taxon>
        <taxon>Triticeae</taxon>
        <taxon>Triticinae</taxon>
        <taxon>Aegilops</taxon>
    </lineage>
</organism>
<evidence type="ECO:0000256" key="8">
    <source>
        <dbReference type="SAM" id="SignalP"/>
    </source>
</evidence>
<keyword evidence="4 8" id="KW-0732">Signal</keyword>
<dbReference type="GO" id="GO:0033612">
    <property type="term" value="F:receptor serine/threonine kinase binding"/>
    <property type="evidence" value="ECO:0007669"/>
    <property type="project" value="TreeGrafter"/>
</dbReference>
<evidence type="ECO:0000256" key="6">
    <source>
        <dbReference type="ARBA" id="ARBA00023278"/>
    </source>
</evidence>
<evidence type="ECO:0000256" key="4">
    <source>
        <dbReference type="ARBA" id="ARBA00022729"/>
    </source>
</evidence>
<sequence>HRAASCIGLAIICKSTNQVRTRLMMRLLLCLCICFVLLLAGSSPDSHSERCPLQHRRQLQDVVVRLQATAAASTAAAARPRQEGIADPVYGTSKRLSPGGSNPQHHR</sequence>
<evidence type="ECO:0000256" key="2">
    <source>
        <dbReference type="ARBA" id="ARBA00005416"/>
    </source>
</evidence>
<evidence type="ECO:0008006" key="11">
    <source>
        <dbReference type="Google" id="ProtNLM"/>
    </source>
</evidence>
<reference evidence="9" key="5">
    <citation type="journal article" date="2021" name="G3 (Bethesda)">
        <title>Aegilops tauschii genome assembly Aet v5.0 features greater sequence contiguity and improved annotation.</title>
        <authorList>
            <person name="Wang L."/>
            <person name="Zhu T."/>
            <person name="Rodriguez J.C."/>
            <person name="Deal K.R."/>
            <person name="Dubcovsky J."/>
            <person name="McGuire P.E."/>
            <person name="Lux T."/>
            <person name="Spannagl M."/>
            <person name="Mayer K.F.X."/>
            <person name="Baldrich P."/>
            <person name="Meyers B.C."/>
            <person name="Huo N."/>
            <person name="Gu Y.Q."/>
            <person name="Zhou H."/>
            <person name="Devos K.M."/>
            <person name="Bennetzen J.L."/>
            <person name="Unver T."/>
            <person name="Budak H."/>
            <person name="Gulick P.J."/>
            <person name="Galiba G."/>
            <person name="Kalapos B."/>
            <person name="Nelson D.R."/>
            <person name="Li P."/>
            <person name="You F.M."/>
            <person name="Luo M.C."/>
            <person name="Dvorak J."/>
        </authorList>
    </citation>
    <scope>NUCLEOTIDE SEQUENCE [LARGE SCALE GENOMIC DNA]</scope>
    <source>
        <strain evidence="9">cv. AL8/78</strain>
    </source>
</reference>
<evidence type="ECO:0000256" key="5">
    <source>
        <dbReference type="ARBA" id="ARBA00023180"/>
    </source>
</evidence>
<proteinExistence type="inferred from homology"/>
<dbReference type="InterPro" id="IPR039616">
    <property type="entry name" value="CLE1-4"/>
</dbReference>
<keyword evidence="3" id="KW-0964">Secreted</keyword>
<feature type="chain" id="PRO_5019317943" description="CLAVATA3/ESR-like protein" evidence="8">
    <location>
        <begin position="41"/>
        <end position="107"/>
    </location>
</feature>
<evidence type="ECO:0000313" key="9">
    <source>
        <dbReference type="EnsemblPlants" id="AET4Gv20765900.1"/>
    </source>
</evidence>
<protein>
    <recommendedName>
        <fullName evidence="11">CLAVATA3/ESR-like protein</fullName>
    </recommendedName>
</protein>
<reference evidence="9" key="4">
    <citation type="submission" date="2019-03" db="UniProtKB">
        <authorList>
            <consortium name="EnsemblPlants"/>
        </authorList>
    </citation>
    <scope>IDENTIFICATION</scope>
</reference>
<dbReference type="GO" id="GO:0005576">
    <property type="term" value="C:extracellular region"/>
    <property type="evidence" value="ECO:0007669"/>
    <property type="project" value="UniProtKB-SubCell"/>
</dbReference>
<keyword evidence="5" id="KW-0325">Glycoprotein</keyword>
<comment type="subcellular location">
    <subcellularLocation>
        <location evidence="1">Secreted</location>
    </subcellularLocation>
</comment>